<dbReference type="Proteomes" id="UP001451303">
    <property type="component" value="Unassembled WGS sequence"/>
</dbReference>
<sequence length="620" mass="68847">MLSEYIKSKKAMGFNQRTDSYRPKERQNSRSRDSLRPTGGGSRSRNRRRSNSQQASPPRGPAASRPWNHSGRNFSAPNRSYHQQDASRYEHQRDRETSSEALGEITNRSPLPSPRARPGRSRSPDDDDDSLFVSDGPGPEFFEDYAEPEPEPLPRPPPTMRLEIQDGQSEFPDAFHRRPKPISASRIASGMYFQARGKPILPPLTAKPNSSQTRENVLKPRYISTTNIPIEASTTQPKAASKKPVGTPSKPSASSKPISPKTAASMKEAALATVAALSKAAASLTSGTGMPLKPPVPLNADNDSSSSAPQVPSTLAVEKEPSLFSPFSFPSKRKTSGGDKSVYQGPQQSVHRPTLPSTSDSLLSNKSRPENKRDPKSDPASTRSIQKRKVGDLFSAADLKIIWKQCFKQRQPPDQFRLGHFALPIPSDSLHLVSPAQLERAKRYFVPDIVRFEVTPLRLGKKNSRPSQVTARLPHLDPTQIVGHETSTPAYHKLQLRPSTSQTDGIAWPVLRAMQVGWELTTRWYKEVIVDEGWVSLGRLDREDTVMSDTMDIDGENKNDKVITSRNSKTPIGTGLGDFVADELKKNVVKTRLSRDEPEGSLNVDRDIGRWLDHVWREQN</sequence>
<organism evidence="2 3">
    <name type="scientific">Neurospora intermedia</name>
    <dbReference type="NCBI Taxonomy" id="5142"/>
    <lineage>
        <taxon>Eukaryota</taxon>
        <taxon>Fungi</taxon>
        <taxon>Dikarya</taxon>
        <taxon>Ascomycota</taxon>
        <taxon>Pezizomycotina</taxon>
        <taxon>Sordariomycetes</taxon>
        <taxon>Sordariomycetidae</taxon>
        <taxon>Sordariales</taxon>
        <taxon>Sordariaceae</taxon>
        <taxon>Neurospora</taxon>
    </lineage>
</organism>
<feature type="region of interest" description="Disordered" evidence="1">
    <location>
        <begin position="199"/>
        <end position="389"/>
    </location>
</feature>
<gene>
    <name evidence="2" type="ORF">QR685DRAFT_447307</name>
</gene>
<name>A0ABR3D560_NEUIN</name>
<reference evidence="2 3" key="1">
    <citation type="submission" date="2023-09" db="EMBL/GenBank/DDBJ databases">
        <title>Multi-omics analysis of a traditional fermented food reveals byproduct-associated fungal strains for waste-to-food upcycling.</title>
        <authorList>
            <consortium name="Lawrence Berkeley National Laboratory"/>
            <person name="Rekdal V.M."/>
            <person name="Villalobos-Escobedo J.M."/>
            <person name="Rodriguez-Valeron N."/>
            <person name="Garcia M.O."/>
            <person name="Vasquez D.P."/>
            <person name="Damayanti I."/>
            <person name="Sorensen P.M."/>
            <person name="Baidoo E.E."/>
            <person name="De Carvalho A.C."/>
            <person name="Riley R."/>
            <person name="Lipzen A."/>
            <person name="He G."/>
            <person name="Yan M."/>
            <person name="Haridas S."/>
            <person name="Daum C."/>
            <person name="Yoshinaga Y."/>
            <person name="Ng V."/>
            <person name="Grigoriev I.V."/>
            <person name="Munk R."/>
            <person name="Nuraida L."/>
            <person name="Wijaya C.H."/>
            <person name="Morales P.-C."/>
            <person name="Keasling J.D."/>
        </authorList>
    </citation>
    <scope>NUCLEOTIDE SEQUENCE [LARGE SCALE GENOMIC DNA]</scope>
    <source>
        <strain evidence="2 3">FGSC 2613</strain>
    </source>
</reference>
<feature type="compositionally biased region" description="Low complexity" evidence="1">
    <location>
        <begin position="247"/>
        <end position="288"/>
    </location>
</feature>
<feature type="compositionally biased region" description="Acidic residues" evidence="1">
    <location>
        <begin position="141"/>
        <end position="150"/>
    </location>
</feature>
<feature type="region of interest" description="Disordered" evidence="1">
    <location>
        <begin position="1"/>
        <end position="183"/>
    </location>
</feature>
<proteinExistence type="predicted"/>
<feature type="compositionally biased region" description="Basic and acidic residues" evidence="1">
    <location>
        <begin position="367"/>
        <end position="377"/>
    </location>
</feature>
<evidence type="ECO:0000256" key="1">
    <source>
        <dbReference type="SAM" id="MobiDB-lite"/>
    </source>
</evidence>
<keyword evidence="3" id="KW-1185">Reference proteome</keyword>
<feature type="compositionally biased region" description="Polar residues" evidence="1">
    <location>
        <begin position="301"/>
        <end position="313"/>
    </location>
</feature>
<feature type="compositionally biased region" description="Basic and acidic residues" evidence="1">
    <location>
        <begin position="19"/>
        <end position="35"/>
    </location>
</feature>
<feature type="compositionally biased region" description="Polar residues" evidence="1">
    <location>
        <begin position="70"/>
        <end position="84"/>
    </location>
</feature>
<evidence type="ECO:0000313" key="3">
    <source>
        <dbReference type="Proteomes" id="UP001451303"/>
    </source>
</evidence>
<feature type="compositionally biased region" description="Low complexity" evidence="1">
    <location>
        <begin position="51"/>
        <end position="66"/>
    </location>
</feature>
<comment type="caution">
    <text evidence="2">The sequence shown here is derived from an EMBL/GenBank/DDBJ whole genome shotgun (WGS) entry which is preliminary data.</text>
</comment>
<feature type="compositionally biased region" description="Polar residues" evidence="1">
    <location>
        <begin position="223"/>
        <end position="238"/>
    </location>
</feature>
<protein>
    <submittedName>
        <fullName evidence="2">Uncharacterized protein</fullName>
    </submittedName>
</protein>
<feature type="compositionally biased region" description="Low complexity" evidence="1">
    <location>
        <begin position="353"/>
        <end position="364"/>
    </location>
</feature>
<evidence type="ECO:0000313" key="2">
    <source>
        <dbReference type="EMBL" id="KAL0467843.1"/>
    </source>
</evidence>
<feature type="compositionally biased region" description="Basic and acidic residues" evidence="1">
    <location>
        <begin position="85"/>
        <end position="98"/>
    </location>
</feature>
<dbReference type="EMBL" id="JAVLET010000008">
    <property type="protein sequence ID" value="KAL0467843.1"/>
    <property type="molecule type" value="Genomic_DNA"/>
</dbReference>
<accession>A0ABR3D560</accession>